<feature type="chain" id="PRO_5012543911" evidence="4">
    <location>
        <begin position="25"/>
        <end position="529"/>
    </location>
</feature>
<evidence type="ECO:0000256" key="1">
    <source>
        <dbReference type="ARBA" id="ARBA00004418"/>
    </source>
</evidence>
<gene>
    <name evidence="6" type="ORF">RGI145_15580</name>
</gene>
<evidence type="ECO:0000256" key="3">
    <source>
        <dbReference type="ARBA" id="ARBA00022729"/>
    </source>
</evidence>
<organism evidence="6 7">
    <name type="scientific">Roseomonas gilardii</name>
    <dbReference type="NCBI Taxonomy" id="257708"/>
    <lineage>
        <taxon>Bacteria</taxon>
        <taxon>Pseudomonadati</taxon>
        <taxon>Pseudomonadota</taxon>
        <taxon>Alphaproteobacteria</taxon>
        <taxon>Acetobacterales</taxon>
        <taxon>Roseomonadaceae</taxon>
        <taxon>Roseomonas</taxon>
    </lineage>
</organism>
<dbReference type="KEGG" id="rgi:RGI145_15580"/>
<dbReference type="RefSeq" id="WP_075799088.1">
    <property type="nucleotide sequence ID" value="NZ_CP015583.1"/>
</dbReference>
<dbReference type="EMBL" id="CP015583">
    <property type="protein sequence ID" value="APT58320.1"/>
    <property type="molecule type" value="Genomic_DNA"/>
</dbReference>
<proteinExistence type="inferred from homology"/>
<sequence>MQRRSLLRSAALLPLTGLARPALAQARRAGTLRFVPQANLTVLDPILTTAGVTADHGYAVFDTLYGTGADFRPTPQMAEGHEVSADGRVWTIRLREGLRFHDGEPVRAADCAASLARWSKRDSFGQTLGAAVDAWEAPGDRELRIRLSRPFPRLLSALAYVGPIPAFIMPERLAKTDPYKPVTEMVGSGPYRFLADEFVSGAHAAYARFDGYRPRDEAPVLNAGGKRAYFERIEWKIIPDSSTAASALQSGEVDWWEFADADLVPMLARDRAIRVQSYDPLGFMGFLRFNSHVPPFDNAALKRVVLAAVQQADYMALVTGGDDKAWNTAYSMFPPGLPFVKPVGTDVMGAPKDFAKLRQAVKDAGYAGEKVVILSPSDIPSLAPFGDVTAEMLRRLGMNVDLQVMDWGSVVQRRTSREPVEKGGWSLFHTTWKSGSIANPALNTNIRGQGASGWFGWFENARIEALTREWLEAASDDEQQRLFDAIQAEAFDKVPVIPLGQFQQKTALRAELTGVLPGPAAFPWNIRRA</sequence>
<evidence type="ECO:0000256" key="4">
    <source>
        <dbReference type="SAM" id="SignalP"/>
    </source>
</evidence>
<dbReference type="GO" id="GO:0015833">
    <property type="term" value="P:peptide transport"/>
    <property type="evidence" value="ECO:0007669"/>
    <property type="project" value="TreeGrafter"/>
</dbReference>
<dbReference type="Pfam" id="PF00496">
    <property type="entry name" value="SBP_bac_5"/>
    <property type="match status" value="1"/>
</dbReference>
<dbReference type="PANTHER" id="PTHR30290">
    <property type="entry name" value="PERIPLASMIC BINDING COMPONENT OF ABC TRANSPORTER"/>
    <property type="match status" value="1"/>
</dbReference>
<dbReference type="SUPFAM" id="SSF53850">
    <property type="entry name" value="Periplasmic binding protein-like II"/>
    <property type="match status" value="1"/>
</dbReference>
<dbReference type="InterPro" id="IPR030678">
    <property type="entry name" value="Peptide/Ni-bd"/>
</dbReference>
<evidence type="ECO:0000313" key="7">
    <source>
        <dbReference type="Proteomes" id="UP000185494"/>
    </source>
</evidence>
<dbReference type="GO" id="GO:0030288">
    <property type="term" value="C:outer membrane-bounded periplasmic space"/>
    <property type="evidence" value="ECO:0007669"/>
    <property type="project" value="UniProtKB-ARBA"/>
</dbReference>
<accession>A0A1L7AHY4</accession>
<dbReference type="PANTHER" id="PTHR30290:SF38">
    <property type="entry name" value="D,D-DIPEPTIDE-BINDING PERIPLASMIC PROTEIN DDPA-RELATED"/>
    <property type="match status" value="1"/>
</dbReference>
<dbReference type="Gene3D" id="3.10.105.10">
    <property type="entry name" value="Dipeptide-binding Protein, Domain 3"/>
    <property type="match status" value="1"/>
</dbReference>
<evidence type="ECO:0000313" key="6">
    <source>
        <dbReference type="EMBL" id="APT58320.1"/>
    </source>
</evidence>
<name>A0A1L7AHY4_9PROT</name>
<dbReference type="PIRSF" id="PIRSF002741">
    <property type="entry name" value="MppA"/>
    <property type="match status" value="1"/>
</dbReference>
<dbReference type="InterPro" id="IPR000914">
    <property type="entry name" value="SBP_5_dom"/>
</dbReference>
<dbReference type="AlphaFoldDB" id="A0A1L7AHY4"/>
<evidence type="ECO:0000256" key="2">
    <source>
        <dbReference type="ARBA" id="ARBA00005695"/>
    </source>
</evidence>
<keyword evidence="3 4" id="KW-0732">Signal</keyword>
<dbReference type="GO" id="GO:0043190">
    <property type="term" value="C:ATP-binding cassette (ABC) transporter complex"/>
    <property type="evidence" value="ECO:0007669"/>
    <property type="project" value="InterPro"/>
</dbReference>
<comment type="subcellular location">
    <subcellularLocation>
        <location evidence="1">Periplasm</location>
    </subcellularLocation>
</comment>
<feature type="signal peptide" evidence="4">
    <location>
        <begin position="1"/>
        <end position="24"/>
    </location>
</feature>
<evidence type="ECO:0000259" key="5">
    <source>
        <dbReference type="Pfam" id="PF00496"/>
    </source>
</evidence>
<dbReference type="InterPro" id="IPR039424">
    <property type="entry name" value="SBP_5"/>
</dbReference>
<dbReference type="GO" id="GO:1904680">
    <property type="term" value="F:peptide transmembrane transporter activity"/>
    <property type="evidence" value="ECO:0007669"/>
    <property type="project" value="TreeGrafter"/>
</dbReference>
<dbReference type="Proteomes" id="UP000185494">
    <property type="component" value="Chromosome 1"/>
</dbReference>
<dbReference type="Gene3D" id="3.40.190.10">
    <property type="entry name" value="Periplasmic binding protein-like II"/>
    <property type="match status" value="1"/>
</dbReference>
<dbReference type="STRING" id="257708.RGI145_15580"/>
<reference evidence="6 7" key="1">
    <citation type="submission" date="2016-05" db="EMBL/GenBank/DDBJ databases">
        <title>Complete Genome and Methylome Analysis of Psychrotrophic Bacterial Isolates from Antarctic Lake Untersee.</title>
        <authorList>
            <person name="Fomenkov A."/>
            <person name="Akimov V.N."/>
            <person name="Vasilyeva L.V."/>
            <person name="Andersen D."/>
            <person name="Vincze T."/>
            <person name="Roberts R.J."/>
        </authorList>
    </citation>
    <scope>NUCLEOTIDE SEQUENCE [LARGE SCALE GENOMIC DNA]</scope>
    <source>
        <strain evidence="6 7">U14-5</strain>
    </source>
</reference>
<feature type="domain" description="Solute-binding protein family 5" evidence="5">
    <location>
        <begin position="73"/>
        <end position="446"/>
    </location>
</feature>
<comment type="similarity">
    <text evidence="2">Belongs to the bacterial solute-binding protein 5 family.</text>
</comment>
<protein>
    <submittedName>
        <fullName evidence="6">ABC transporter substrate-binding protein</fullName>
    </submittedName>
</protein>
<dbReference type="CDD" id="cd08502">
    <property type="entry name" value="PBP2_NikA_DppA_OppA_like_16"/>
    <property type="match status" value="1"/>
</dbReference>